<feature type="transmembrane region" description="Helical" evidence="1">
    <location>
        <begin position="46"/>
        <end position="61"/>
    </location>
</feature>
<keyword evidence="1" id="KW-0812">Transmembrane</keyword>
<keyword evidence="1" id="KW-1133">Transmembrane helix</keyword>
<keyword evidence="3" id="KW-1185">Reference proteome</keyword>
<keyword evidence="1" id="KW-0472">Membrane</keyword>
<protein>
    <submittedName>
        <fullName evidence="2">Uncharacterized protein</fullName>
    </submittedName>
</protein>
<comment type="caution">
    <text evidence="2">The sequence shown here is derived from an EMBL/GenBank/DDBJ whole genome shotgun (WGS) entry which is preliminary data.</text>
</comment>
<evidence type="ECO:0000313" key="3">
    <source>
        <dbReference type="Proteomes" id="UP000284178"/>
    </source>
</evidence>
<proteinExistence type="predicted"/>
<reference evidence="2 3" key="1">
    <citation type="submission" date="2018-08" db="EMBL/GenBank/DDBJ databases">
        <title>A genome reference for cultivated species of the human gut microbiota.</title>
        <authorList>
            <person name="Zou Y."/>
            <person name="Xue W."/>
            <person name="Luo G."/>
        </authorList>
    </citation>
    <scope>NUCLEOTIDE SEQUENCE [LARGE SCALE GENOMIC DNA]</scope>
    <source>
        <strain evidence="2 3">AF24-29</strain>
    </source>
</reference>
<dbReference type="RefSeq" id="WP_117892417.1">
    <property type="nucleotide sequence ID" value="NZ_CABJCV010000001.1"/>
</dbReference>
<dbReference type="GeneID" id="83013933"/>
<evidence type="ECO:0000313" key="2">
    <source>
        <dbReference type="EMBL" id="RGR76847.1"/>
    </source>
</evidence>
<evidence type="ECO:0000256" key="1">
    <source>
        <dbReference type="SAM" id="Phobius"/>
    </source>
</evidence>
<feature type="transmembrane region" description="Helical" evidence="1">
    <location>
        <begin position="67"/>
        <end position="84"/>
    </location>
</feature>
<dbReference type="EMBL" id="QRUP01000001">
    <property type="protein sequence ID" value="RGR76847.1"/>
    <property type="molecule type" value="Genomic_DNA"/>
</dbReference>
<gene>
    <name evidence="2" type="ORF">DWY25_00720</name>
</gene>
<feature type="transmembrane region" description="Helical" evidence="1">
    <location>
        <begin position="115"/>
        <end position="134"/>
    </location>
</feature>
<feature type="transmembrane region" description="Helical" evidence="1">
    <location>
        <begin position="91"/>
        <end position="109"/>
    </location>
</feature>
<accession>A0A412G6A8</accession>
<feature type="transmembrane region" description="Helical" evidence="1">
    <location>
        <begin position="6"/>
        <end position="25"/>
    </location>
</feature>
<name>A0A412G6A8_9FIRM</name>
<organism evidence="2 3">
    <name type="scientific">Holdemania filiformis</name>
    <dbReference type="NCBI Taxonomy" id="61171"/>
    <lineage>
        <taxon>Bacteria</taxon>
        <taxon>Bacillati</taxon>
        <taxon>Bacillota</taxon>
        <taxon>Erysipelotrichia</taxon>
        <taxon>Erysipelotrichales</taxon>
        <taxon>Erysipelotrichaceae</taxon>
        <taxon>Holdemania</taxon>
    </lineage>
</organism>
<dbReference type="Proteomes" id="UP000284178">
    <property type="component" value="Unassembled WGS sequence"/>
</dbReference>
<feature type="transmembrane region" description="Helical" evidence="1">
    <location>
        <begin position="210"/>
        <end position="230"/>
    </location>
</feature>
<dbReference type="AlphaFoldDB" id="A0A412G6A8"/>
<sequence>MAGVGMMLMISLVIFGLGLFVFLTFSRRQRLGTCGKETPLDGSPQSIVMAGAGLALLLFQWDSPASPLQWLMFAAAAAGLVLLARSLRQGLFAGSALLLLAGMLMKLVWDDEVMKQLLPLVFLISYECAAAGFMVHSAEAGVRRRLESLMGWLALLFGVAFLGRNNAQWLPLQSLLQLICAYKVYSRALDFREQFYFVQKQRGIRQLKPIQAGMLVIISALLLAGVQAGLVRSESKNARPQVWVYRTEDEHLSNLIVIEGEKLKLNLAYPVSDAYADTRIKLRITETESGEVVYETEEALDDQRTEPGSYWIISELPGMNLSARRPVPWTVTWSVLKDDTVLETQTLSCEPLRLPVFAGEGQYFQIRNLTAGYGYFSSPDVQARNTLRINLLRFRNLGYQMTMFDAQDQPVLESSSNGTIRGSLTLSQSTSGWGVNFDDEEVVRGEITIWVSDAKGKKFYEETIELVKQP</sequence>